<sequence>MSDILAKLKIKHTPIVKEQVKILIPAQKEVVQIKTKIVDKTQFANFDREAFLKTLSEVVPGETILSPVVVIEPPKQVKPKKIIVEGTSKVVEDTSSKAVEDTSSKAVEDTSSKAVEDPSSKAAEEEADEEFLIKRPVKRKTAKPIIGVITGQTTVKKIGDTEMTARILKKEPSIIISASSYYMNNREIFANFMSSLFGKYKNELVTEAAGATCDYDPDAPFSLMTHQKIVRDYLNLYTPYRGLLLFHGLGSGKTCSSIAIAEGMKSGKRIIVMTPASLRVNYIEELKKCGDELYHKNQYWEFIDTKVEPDLEESLSLALSLSVEFIRKNGGAWLVNMKKKSNFDTLDTNQKKSLNIQLNEMISHKYTFINYNGMRKSHLAVLTKSGKINPFDNAVVIIDEAHNFVSRIVNKLGKTDTLSGALYEYLMDAQNVKIVFLSGTPIINYPNEIAILFNILRGKIKTWSLKLAVSNEQKVSQEFFKTLFKSTLLGGNILDFLEYKSTSTTLNITRNPFGFVNKTENDIYKGVRVGERGDLDDENFLKLITKILLKNGIKVIAGGVKVSSYKALPDKMDDFKAYFINEASKEVKNMNLFKRRILGLSSYFRSAQETLMPKYSKKEDFHIVRIPMSDFQFSIYEEARVEERKLEKRNASKKGKKNKEGVFEESVSTYRIFSRAFCNFVFPRPAIRRPMPGDADLASAVSAGIDEDVLDALTDEEKLENVDGRYEADELAGEEAGTGKEKNKALYEKNIQDALKQLSANKDKYLTPTALEIYSPKFLHILENVQDIDYEGLHLIYSQFRTLEGIGIMKLVFLANGFVQFKIKKMGETWQLNMTEEEMANPNKFALYTGTETAEEKEIMRNIFNGDWKYIPPAIEAKLKVMAVNNMYGEIIKVLMISASGAEGISLKNVRYVHITEPYWHPVRTEQVIGRARRICSHKDLPEALRTVTVFLYLMVLSEKQLESDNSIELRLQDKSKLNDDPMTSDEALYEIATIKENINANILLAVKEASIDCALHSKVGATEQLKCFTFGTANSDKFAYYPSIEEEEMDSVKEKNQGARVLKLVDWSYDGIAYKYDKASGGVYDLESCRLGNPEQVGTLTLEGKGKNAQYKFSKI</sequence>
<dbReference type="PANTHER" id="PTHR45766">
    <property type="entry name" value="DNA ANNEALING HELICASE AND ENDONUCLEASE ZRANB3 FAMILY MEMBER"/>
    <property type="match status" value="1"/>
</dbReference>
<dbReference type="GO" id="GO:0043596">
    <property type="term" value="C:nuclear replication fork"/>
    <property type="evidence" value="ECO:0007669"/>
    <property type="project" value="TreeGrafter"/>
</dbReference>
<feature type="region of interest" description="Disordered" evidence="5">
    <location>
        <begin position="94"/>
        <end position="128"/>
    </location>
</feature>
<name>A0A6C0IIZ7_9ZZZZ</name>
<dbReference type="InterPro" id="IPR001650">
    <property type="entry name" value="Helicase_C-like"/>
</dbReference>
<dbReference type="Pfam" id="PF00271">
    <property type="entry name" value="Helicase_C"/>
    <property type="match status" value="1"/>
</dbReference>
<evidence type="ECO:0000313" key="7">
    <source>
        <dbReference type="EMBL" id="QHT92600.1"/>
    </source>
</evidence>
<dbReference type="GO" id="GO:0004520">
    <property type="term" value="F:DNA endonuclease activity"/>
    <property type="evidence" value="ECO:0007669"/>
    <property type="project" value="TreeGrafter"/>
</dbReference>
<dbReference type="GO" id="GO:0031297">
    <property type="term" value="P:replication fork processing"/>
    <property type="evidence" value="ECO:0007669"/>
    <property type="project" value="TreeGrafter"/>
</dbReference>
<dbReference type="GO" id="GO:0004386">
    <property type="term" value="F:helicase activity"/>
    <property type="evidence" value="ECO:0007669"/>
    <property type="project" value="UniProtKB-KW"/>
</dbReference>
<dbReference type="SUPFAM" id="SSF52540">
    <property type="entry name" value="P-loop containing nucleoside triphosphate hydrolases"/>
    <property type="match status" value="2"/>
</dbReference>
<keyword evidence="2" id="KW-0378">Hydrolase</keyword>
<evidence type="ECO:0000256" key="2">
    <source>
        <dbReference type="ARBA" id="ARBA00022801"/>
    </source>
</evidence>
<protein>
    <recommendedName>
        <fullName evidence="6">Helicase ATP-binding domain-containing protein</fullName>
    </recommendedName>
</protein>
<keyword evidence="4" id="KW-0067">ATP-binding</keyword>
<accession>A0A6C0IIZ7</accession>
<dbReference type="Gene3D" id="3.40.50.300">
    <property type="entry name" value="P-loop containing nucleotide triphosphate hydrolases"/>
    <property type="match status" value="2"/>
</dbReference>
<dbReference type="GO" id="GO:0005524">
    <property type="term" value="F:ATP binding"/>
    <property type="evidence" value="ECO:0007669"/>
    <property type="project" value="UniProtKB-KW"/>
</dbReference>
<keyword evidence="1" id="KW-0547">Nucleotide-binding</keyword>
<evidence type="ECO:0000256" key="5">
    <source>
        <dbReference type="SAM" id="MobiDB-lite"/>
    </source>
</evidence>
<evidence type="ECO:0000256" key="4">
    <source>
        <dbReference type="ARBA" id="ARBA00022840"/>
    </source>
</evidence>
<dbReference type="InterPro" id="IPR027417">
    <property type="entry name" value="P-loop_NTPase"/>
</dbReference>
<feature type="domain" description="Helicase ATP-binding" evidence="6">
    <location>
        <begin position="219"/>
        <end position="476"/>
    </location>
</feature>
<dbReference type="EMBL" id="MN740193">
    <property type="protein sequence ID" value="QHT92600.1"/>
    <property type="molecule type" value="Genomic_DNA"/>
</dbReference>
<evidence type="ECO:0000259" key="6">
    <source>
        <dbReference type="SMART" id="SM00487"/>
    </source>
</evidence>
<dbReference type="PANTHER" id="PTHR45766:SF3">
    <property type="entry name" value="DNA ANNEALING HELICASE AND ENDONUCLEASE ZRANB3"/>
    <property type="match status" value="1"/>
</dbReference>
<evidence type="ECO:0000256" key="1">
    <source>
        <dbReference type="ARBA" id="ARBA00022741"/>
    </source>
</evidence>
<dbReference type="SMART" id="SM00487">
    <property type="entry name" value="DEXDc"/>
    <property type="match status" value="1"/>
</dbReference>
<evidence type="ECO:0000256" key="3">
    <source>
        <dbReference type="ARBA" id="ARBA00022806"/>
    </source>
</evidence>
<dbReference type="GO" id="GO:0006281">
    <property type="term" value="P:DNA repair"/>
    <property type="evidence" value="ECO:0007669"/>
    <property type="project" value="TreeGrafter"/>
</dbReference>
<organism evidence="7">
    <name type="scientific">viral metagenome</name>
    <dbReference type="NCBI Taxonomy" id="1070528"/>
    <lineage>
        <taxon>unclassified sequences</taxon>
        <taxon>metagenomes</taxon>
        <taxon>organismal metagenomes</taxon>
    </lineage>
</organism>
<proteinExistence type="predicted"/>
<feature type="compositionally biased region" description="Basic and acidic residues" evidence="5">
    <location>
        <begin position="94"/>
        <end position="124"/>
    </location>
</feature>
<dbReference type="AlphaFoldDB" id="A0A6C0IIZ7"/>
<keyword evidence="3" id="KW-0347">Helicase</keyword>
<reference evidence="7" key="1">
    <citation type="journal article" date="2020" name="Nature">
        <title>Giant virus diversity and host interactions through global metagenomics.</title>
        <authorList>
            <person name="Schulz F."/>
            <person name="Roux S."/>
            <person name="Paez-Espino D."/>
            <person name="Jungbluth S."/>
            <person name="Walsh D.A."/>
            <person name="Denef V.J."/>
            <person name="McMahon K.D."/>
            <person name="Konstantinidis K.T."/>
            <person name="Eloe-Fadrosh E.A."/>
            <person name="Kyrpides N.C."/>
            <person name="Woyke T."/>
        </authorList>
    </citation>
    <scope>NUCLEOTIDE SEQUENCE</scope>
    <source>
        <strain evidence="7">GVMAG-M-3300023184-89</strain>
    </source>
</reference>
<dbReference type="InterPro" id="IPR014001">
    <property type="entry name" value="Helicase_ATP-bd"/>
</dbReference>
<dbReference type="GO" id="GO:0016787">
    <property type="term" value="F:hydrolase activity"/>
    <property type="evidence" value="ECO:0007669"/>
    <property type="project" value="UniProtKB-KW"/>
</dbReference>